<gene>
    <name evidence="2" type="ORF">AMECASPLE_035328</name>
</gene>
<evidence type="ECO:0000313" key="2">
    <source>
        <dbReference type="EMBL" id="MEQ2289645.1"/>
    </source>
</evidence>
<reference evidence="2 3" key="1">
    <citation type="submission" date="2021-06" db="EMBL/GenBank/DDBJ databases">
        <authorList>
            <person name="Palmer J.M."/>
        </authorList>
    </citation>
    <scope>NUCLEOTIDE SEQUENCE [LARGE SCALE GENOMIC DNA]</scope>
    <source>
        <strain evidence="2 3">AS_MEX2019</strain>
        <tissue evidence="2">Muscle</tissue>
    </source>
</reference>
<sequence>LFVSAGPDGVDSETNGNGQKLLNGGGGGAGVDSQTGIIDPSSHDYLLNLMGGGLVDPFSTDGHVNIQAHLTPPTHHDFSVIGTAVTVAPPGGQSILGSPAAGSIDQSGADGTWLSSGSDQSLARPYSGTSHSADNGIGAHQEQT</sequence>
<evidence type="ECO:0000256" key="1">
    <source>
        <dbReference type="SAM" id="MobiDB-lite"/>
    </source>
</evidence>
<keyword evidence="3" id="KW-1185">Reference proteome</keyword>
<comment type="caution">
    <text evidence="2">The sequence shown here is derived from an EMBL/GenBank/DDBJ whole genome shotgun (WGS) entry which is preliminary data.</text>
</comment>
<feature type="compositionally biased region" description="Polar residues" evidence="1">
    <location>
        <begin position="113"/>
        <end position="133"/>
    </location>
</feature>
<organism evidence="2 3">
    <name type="scientific">Ameca splendens</name>
    <dbReference type="NCBI Taxonomy" id="208324"/>
    <lineage>
        <taxon>Eukaryota</taxon>
        <taxon>Metazoa</taxon>
        <taxon>Chordata</taxon>
        <taxon>Craniata</taxon>
        <taxon>Vertebrata</taxon>
        <taxon>Euteleostomi</taxon>
        <taxon>Actinopterygii</taxon>
        <taxon>Neopterygii</taxon>
        <taxon>Teleostei</taxon>
        <taxon>Neoteleostei</taxon>
        <taxon>Acanthomorphata</taxon>
        <taxon>Ovalentaria</taxon>
        <taxon>Atherinomorphae</taxon>
        <taxon>Cyprinodontiformes</taxon>
        <taxon>Goodeidae</taxon>
        <taxon>Ameca</taxon>
    </lineage>
</organism>
<protein>
    <submittedName>
        <fullName evidence="2">Uncharacterized protein</fullName>
    </submittedName>
</protein>
<feature type="region of interest" description="Disordered" evidence="1">
    <location>
        <begin position="92"/>
        <end position="144"/>
    </location>
</feature>
<proteinExistence type="predicted"/>
<feature type="region of interest" description="Disordered" evidence="1">
    <location>
        <begin position="1"/>
        <end position="36"/>
    </location>
</feature>
<evidence type="ECO:0000313" key="3">
    <source>
        <dbReference type="Proteomes" id="UP001469553"/>
    </source>
</evidence>
<dbReference type="Proteomes" id="UP001469553">
    <property type="component" value="Unassembled WGS sequence"/>
</dbReference>
<accession>A0ABV0Y788</accession>
<dbReference type="EMBL" id="JAHRIP010024039">
    <property type="protein sequence ID" value="MEQ2289645.1"/>
    <property type="molecule type" value="Genomic_DNA"/>
</dbReference>
<name>A0ABV0Y788_9TELE</name>
<feature type="non-terminal residue" evidence="2">
    <location>
        <position position="144"/>
    </location>
</feature>
<feature type="non-terminal residue" evidence="2">
    <location>
        <position position="1"/>
    </location>
</feature>